<dbReference type="PROSITE" id="PS01184">
    <property type="entry name" value="UBIE_2"/>
    <property type="match status" value="1"/>
</dbReference>
<dbReference type="GO" id="GO:0032259">
    <property type="term" value="P:methylation"/>
    <property type="evidence" value="ECO:0007669"/>
    <property type="project" value="UniProtKB-KW"/>
</dbReference>
<dbReference type="SUPFAM" id="SSF53335">
    <property type="entry name" value="S-adenosyl-L-methionine-dependent methyltransferases"/>
    <property type="match status" value="1"/>
</dbReference>
<dbReference type="GO" id="GO:0008168">
    <property type="term" value="F:methyltransferase activity"/>
    <property type="evidence" value="ECO:0007669"/>
    <property type="project" value="UniProtKB-KW"/>
</dbReference>
<keyword evidence="3" id="KW-0949">S-adenosyl-L-methionine</keyword>
<feature type="domain" description="Methyltransferase" evidence="4">
    <location>
        <begin position="58"/>
        <end position="153"/>
    </location>
</feature>
<dbReference type="EMBL" id="JBEPIJ010000029">
    <property type="protein sequence ID" value="MES0875351.1"/>
    <property type="molecule type" value="Genomic_DNA"/>
</dbReference>
<keyword evidence="1 5" id="KW-0489">Methyltransferase</keyword>
<dbReference type="InterPro" id="IPR029063">
    <property type="entry name" value="SAM-dependent_MTases_sf"/>
</dbReference>
<evidence type="ECO:0000313" key="5">
    <source>
        <dbReference type="EMBL" id="MES0875351.1"/>
    </source>
</evidence>
<gene>
    <name evidence="5" type="ORF">ABSH63_15235</name>
</gene>
<dbReference type="InterPro" id="IPR050508">
    <property type="entry name" value="Methyltransf_Superfamily"/>
</dbReference>
<accession>A0ABV2AEJ9</accession>
<dbReference type="Gene3D" id="3.40.50.150">
    <property type="entry name" value="Vaccinia Virus protein VP39"/>
    <property type="match status" value="1"/>
</dbReference>
<dbReference type="PANTHER" id="PTHR42912">
    <property type="entry name" value="METHYLTRANSFERASE"/>
    <property type="match status" value="1"/>
</dbReference>
<evidence type="ECO:0000259" key="4">
    <source>
        <dbReference type="Pfam" id="PF13649"/>
    </source>
</evidence>
<comment type="caution">
    <text evidence="5">The sequence shown here is derived from an EMBL/GenBank/DDBJ whole genome shotgun (WGS) entry which is preliminary data.</text>
</comment>
<dbReference type="RefSeq" id="WP_352890896.1">
    <property type="nucleotide sequence ID" value="NZ_JBEPIJ010000029.1"/>
</dbReference>
<name>A0ABV2AEJ9_9GAMM</name>
<reference evidence="5 6" key="1">
    <citation type="submission" date="2024-06" db="EMBL/GenBank/DDBJ databases">
        <authorList>
            <person name="Li Z."/>
            <person name="Jiang Y."/>
        </authorList>
    </citation>
    <scope>NUCLEOTIDE SEQUENCE [LARGE SCALE GENOMIC DNA]</scope>
    <source>
        <strain evidence="5 6">HSW-8</strain>
    </source>
</reference>
<dbReference type="InterPro" id="IPR023576">
    <property type="entry name" value="UbiE/COQ5_MeTrFase_CS"/>
</dbReference>
<proteinExistence type="predicted"/>
<dbReference type="Pfam" id="PF13649">
    <property type="entry name" value="Methyltransf_25"/>
    <property type="match status" value="1"/>
</dbReference>
<evidence type="ECO:0000256" key="2">
    <source>
        <dbReference type="ARBA" id="ARBA00022679"/>
    </source>
</evidence>
<dbReference type="CDD" id="cd02440">
    <property type="entry name" value="AdoMet_MTases"/>
    <property type="match status" value="1"/>
</dbReference>
<keyword evidence="6" id="KW-1185">Reference proteome</keyword>
<dbReference type="Proteomes" id="UP001465331">
    <property type="component" value="Unassembled WGS sequence"/>
</dbReference>
<dbReference type="EC" id="2.1.-.-" evidence="5"/>
<evidence type="ECO:0000256" key="3">
    <source>
        <dbReference type="ARBA" id="ARBA00022691"/>
    </source>
</evidence>
<evidence type="ECO:0000313" key="6">
    <source>
        <dbReference type="Proteomes" id="UP001465331"/>
    </source>
</evidence>
<keyword evidence="2 5" id="KW-0808">Transferase</keyword>
<protein>
    <submittedName>
        <fullName evidence="5">Class I SAM-dependent methyltransferase</fullName>
        <ecNumber evidence="5">2.1.-.-</ecNumber>
    </submittedName>
</protein>
<dbReference type="PANTHER" id="PTHR42912:SF80">
    <property type="entry name" value="METHYLTRANSFERASE DOMAIN-CONTAINING PROTEIN"/>
    <property type="match status" value="1"/>
</dbReference>
<organism evidence="5 6">
    <name type="scientific">Sinimarinibacterium thermocellulolyticum</name>
    <dbReference type="NCBI Taxonomy" id="3170016"/>
    <lineage>
        <taxon>Bacteria</taxon>
        <taxon>Pseudomonadati</taxon>
        <taxon>Pseudomonadota</taxon>
        <taxon>Gammaproteobacteria</taxon>
        <taxon>Nevskiales</taxon>
        <taxon>Nevskiaceae</taxon>
        <taxon>Sinimarinibacterium</taxon>
    </lineage>
</organism>
<sequence>MTRPDSPLAEAGGRYIPALGYRWLTPLYDPVVRWTTRERAVKAALIEQVRLQPGERALDLACGSATLTIAAKQKTPAADIVGVDGDEGILGQARRKAGQAGVGLSFDRALSHELPYPDGAFDVVMSSLFFHHLTRTAKLATLREVHRVLKPGGRLHIADWGGASNPLMRAAFFLVQLLDGFETTADNVAGRMPALIAEAGFVDVSETWRLSTPLGTVSLYAART</sequence>
<evidence type="ECO:0000256" key="1">
    <source>
        <dbReference type="ARBA" id="ARBA00022603"/>
    </source>
</evidence>
<dbReference type="InterPro" id="IPR041698">
    <property type="entry name" value="Methyltransf_25"/>
</dbReference>